<protein>
    <recommendedName>
        <fullName evidence="6">Phenylalanine-4-hydroxylase</fullName>
        <ecNumber evidence="5">1.14.16.1</ecNumber>
    </recommendedName>
    <alternativeName>
        <fullName evidence="12">Phe-4-monooxygenase</fullName>
    </alternativeName>
</protein>
<dbReference type="PATRIC" id="fig|1144748.3.peg.1134"/>
<dbReference type="CDD" id="cd03348">
    <property type="entry name" value="pro_PheOH"/>
    <property type="match status" value="1"/>
</dbReference>
<keyword evidence="11" id="KW-0585">Phenylalanine catabolism</keyword>
<evidence type="ECO:0000313" key="15">
    <source>
        <dbReference type="EMBL" id="AOE49842.1"/>
    </source>
</evidence>
<evidence type="ECO:0000256" key="8">
    <source>
        <dbReference type="ARBA" id="ARBA00023002"/>
    </source>
</evidence>
<evidence type="ECO:0000256" key="11">
    <source>
        <dbReference type="ARBA" id="ARBA00023232"/>
    </source>
</evidence>
<dbReference type="NCBIfam" id="NF008877">
    <property type="entry name" value="PRK11913.1-2"/>
    <property type="match status" value="1"/>
</dbReference>
<evidence type="ECO:0000256" key="12">
    <source>
        <dbReference type="ARBA" id="ARBA00029922"/>
    </source>
</evidence>
<dbReference type="PANTHER" id="PTHR11473">
    <property type="entry name" value="AROMATIC AMINO ACID HYDROXYLASE"/>
    <property type="match status" value="1"/>
</dbReference>
<dbReference type="UniPathway" id="UPA00139">
    <property type="reaction ID" value="UER00337"/>
</dbReference>
<feature type="binding site" evidence="13">
    <location>
        <position position="164"/>
    </location>
    <ligand>
        <name>Fe cation</name>
        <dbReference type="ChEBI" id="CHEBI:24875"/>
    </ligand>
</feature>
<evidence type="ECO:0000256" key="1">
    <source>
        <dbReference type="ARBA" id="ARBA00001060"/>
    </source>
</evidence>
<feature type="domain" description="Biopterin-dependent aromatic amino acid hydroxylase family profile" evidence="14">
    <location>
        <begin position="1"/>
        <end position="269"/>
    </location>
</feature>
<evidence type="ECO:0000256" key="10">
    <source>
        <dbReference type="ARBA" id="ARBA00023033"/>
    </source>
</evidence>
<dbReference type="PROSITE" id="PS00367">
    <property type="entry name" value="BH4_AAA_HYDROXYL_1"/>
    <property type="match status" value="1"/>
</dbReference>
<dbReference type="PROSITE" id="PS51410">
    <property type="entry name" value="BH4_AAA_HYDROXYL_2"/>
    <property type="match status" value="1"/>
</dbReference>
<dbReference type="InterPro" id="IPR036951">
    <property type="entry name" value="ArAA_hydroxylase_sf"/>
</dbReference>
<comment type="catalytic activity">
    <reaction evidence="1">
        <text>(6R)-L-erythro-5,6,7,8-tetrahydrobiopterin + L-phenylalanine + O2 = (4aS,6R)-4a-hydroxy-L-erythro-5,6,7,8-tetrahydrobiopterin + L-tyrosine</text>
        <dbReference type="Rhea" id="RHEA:20273"/>
        <dbReference type="ChEBI" id="CHEBI:15379"/>
        <dbReference type="ChEBI" id="CHEBI:15642"/>
        <dbReference type="ChEBI" id="CHEBI:58095"/>
        <dbReference type="ChEBI" id="CHEBI:58315"/>
        <dbReference type="ChEBI" id="CHEBI:59560"/>
        <dbReference type="EC" id="1.14.16.1"/>
    </reaction>
</comment>
<dbReference type="InterPro" id="IPR036329">
    <property type="entry name" value="Aro-AA_hydroxylase_C_sf"/>
</dbReference>
<keyword evidence="8" id="KW-0560">Oxidoreductase</keyword>
<evidence type="ECO:0000256" key="13">
    <source>
        <dbReference type="PIRSR" id="PIRSR601273-2"/>
    </source>
</evidence>
<dbReference type="RefSeq" id="WP_068990964.1">
    <property type="nucleotide sequence ID" value="NZ_CP012418.1"/>
</dbReference>
<reference evidence="16" key="1">
    <citation type="submission" date="2015-08" db="EMBL/GenBank/DDBJ databases">
        <authorList>
            <person name="Kim K.M."/>
        </authorList>
    </citation>
    <scope>NUCLEOTIDE SEQUENCE [LARGE SCALE GENOMIC DNA]</scope>
    <source>
        <strain evidence="16">KCTC 23892</strain>
    </source>
</reference>
<evidence type="ECO:0000313" key="16">
    <source>
        <dbReference type="Proteomes" id="UP000094147"/>
    </source>
</evidence>
<dbReference type="GO" id="GO:0005506">
    <property type="term" value="F:iron ion binding"/>
    <property type="evidence" value="ECO:0007669"/>
    <property type="project" value="InterPro"/>
</dbReference>
<sequence>MTEYIAKQTDSKGFIDYTFEEDKTWEFLYKRQMPAIEDRACKEYIRGLEILGLSEKYVPQLPDVNRELRKATGWEVAAVPALIPFGEFFELLANKKFPAATFIRKKEEIDYLQEPDIFHEIYGHCPLLTDPVFAEFVHNYGKLGLNASKQERLYLARIFWFTVEFGLIQQSQGLRIYGAGILSSIGETIYSLESDKPERKPFDLMTALRTPYRIDIYQTVYFVIKQFEDIYAAMDSSIINKIHEAIELGDFKPTFPPKKNSKEKNNHDC</sequence>
<dbReference type="SUPFAM" id="SSF56534">
    <property type="entry name" value="Aromatic aminoacid monoxygenases, catalytic and oligomerization domains"/>
    <property type="match status" value="1"/>
</dbReference>
<feature type="binding site" evidence="13">
    <location>
        <position position="119"/>
    </location>
    <ligand>
        <name>Fe cation</name>
        <dbReference type="ChEBI" id="CHEBI:24875"/>
    </ligand>
</feature>
<accession>A0A1B3BAL3</accession>
<gene>
    <name evidence="15" type="ORF">KS2013_1122</name>
</gene>
<comment type="similarity">
    <text evidence="4">Belongs to the biopterin-dependent aromatic amino acid hydroxylase family.</text>
</comment>
<dbReference type="InterPro" id="IPR019774">
    <property type="entry name" value="Aromatic-AA_hydroxylase_C"/>
</dbReference>
<name>A0A1B3BAL3_9GAMM</name>
<evidence type="ECO:0000256" key="4">
    <source>
        <dbReference type="ARBA" id="ARBA00009712"/>
    </source>
</evidence>
<dbReference type="EC" id="1.14.16.1" evidence="5"/>
<evidence type="ECO:0000256" key="7">
    <source>
        <dbReference type="ARBA" id="ARBA00022723"/>
    </source>
</evidence>
<evidence type="ECO:0000256" key="5">
    <source>
        <dbReference type="ARBA" id="ARBA00011995"/>
    </source>
</evidence>
<dbReference type="PANTHER" id="PTHR11473:SF24">
    <property type="entry name" value="PHENYLALANINE-4-HYDROXYLASE"/>
    <property type="match status" value="1"/>
</dbReference>
<dbReference type="NCBIfam" id="TIGR01267">
    <property type="entry name" value="Phe4hydrox_mono"/>
    <property type="match status" value="1"/>
</dbReference>
<dbReference type="InterPro" id="IPR001273">
    <property type="entry name" value="ArAA_hydroxylase"/>
</dbReference>
<dbReference type="AlphaFoldDB" id="A0A1B3BAL3"/>
<dbReference type="Pfam" id="PF00351">
    <property type="entry name" value="Biopterin_H"/>
    <property type="match status" value="1"/>
</dbReference>
<dbReference type="STRING" id="1144748.KS2013_1122"/>
<dbReference type="Gene3D" id="1.10.800.10">
    <property type="entry name" value="Aromatic amino acid hydroxylase"/>
    <property type="match status" value="1"/>
</dbReference>
<dbReference type="InterPro" id="IPR018301">
    <property type="entry name" value="ArAA_hydroxylase_Fe/CU_BS"/>
</dbReference>
<feature type="binding site" evidence="13">
    <location>
        <position position="124"/>
    </location>
    <ligand>
        <name>Fe cation</name>
        <dbReference type="ChEBI" id="CHEBI:24875"/>
    </ligand>
</feature>
<dbReference type="GO" id="GO:0004505">
    <property type="term" value="F:phenylalanine 4-monooxygenase activity"/>
    <property type="evidence" value="ECO:0007669"/>
    <property type="project" value="UniProtKB-EC"/>
</dbReference>
<dbReference type="KEGG" id="ksd:KS2013_1122"/>
<comment type="pathway">
    <text evidence="3">Amino-acid degradation; L-phenylalanine degradation; acetoacetate and fumarate from L-phenylalanine: step 1/6.</text>
</comment>
<proteinExistence type="inferred from homology"/>
<dbReference type="GO" id="GO:0006559">
    <property type="term" value="P:L-phenylalanine catabolic process"/>
    <property type="evidence" value="ECO:0007669"/>
    <property type="project" value="UniProtKB-UniPathway"/>
</dbReference>
<keyword evidence="7 13" id="KW-0479">Metal-binding</keyword>
<dbReference type="PRINTS" id="PR00372">
    <property type="entry name" value="FYWHYDRXLASE"/>
</dbReference>
<dbReference type="EMBL" id="CP012418">
    <property type="protein sequence ID" value="AOE49842.1"/>
    <property type="molecule type" value="Genomic_DNA"/>
</dbReference>
<dbReference type="Proteomes" id="UP000094147">
    <property type="component" value="Chromosome"/>
</dbReference>
<comment type="cofactor">
    <cofactor evidence="2 13">
        <name>Fe(2+)</name>
        <dbReference type="ChEBI" id="CHEBI:29033"/>
    </cofactor>
</comment>
<organism evidence="15 16">
    <name type="scientific">Kangiella sediminilitoris</name>
    <dbReference type="NCBI Taxonomy" id="1144748"/>
    <lineage>
        <taxon>Bacteria</taxon>
        <taxon>Pseudomonadati</taxon>
        <taxon>Pseudomonadota</taxon>
        <taxon>Gammaproteobacteria</taxon>
        <taxon>Kangiellales</taxon>
        <taxon>Kangiellaceae</taxon>
        <taxon>Kangiella</taxon>
    </lineage>
</organism>
<evidence type="ECO:0000256" key="6">
    <source>
        <dbReference type="ARBA" id="ARBA00020276"/>
    </source>
</evidence>
<evidence type="ECO:0000256" key="3">
    <source>
        <dbReference type="ARBA" id="ARBA00005088"/>
    </source>
</evidence>
<keyword evidence="16" id="KW-1185">Reference proteome</keyword>
<dbReference type="InterPro" id="IPR005960">
    <property type="entry name" value="Phe-4-hydroxylase_mono"/>
</dbReference>
<keyword evidence="9 13" id="KW-0408">Iron</keyword>
<evidence type="ECO:0000256" key="2">
    <source>
        <dbReference type="ARBA" id="ARBA00001954"/>
    </source>
</evidence>
<evidence type="ECO:0000259" key="14">
    <source>
        <dbReference type="PROSITE" id="PS51410"/>
    </source>
</evidence>
<evidence type="ECO:0000256" key="9">
    <source>
        <dbReference type="ARBA" id="ARBA00023004"/>
    </source>
</evidence>
<dbReference type="OrthoDB" id="9780502at2"/>
<keyword evidence="10" id="KW-0503">Monooxygenase</keyword>